<dbReference type="Pfam" id="PF11197">
    <property type="entry name" value="DUF2835"/>
    <property type="match status" value="1"/>
</dbReference>
<reference evidence="1 2" key="1">
    <citation type="submission" date="2016-10" db="EMBL/GenBank/DDBJ databases">
        <authorList>
            <person name="de Groot N.N."/>
        </authorList>
    </citation>
    <scope>NUCLEOTIDE SEQUENCE [LARGE SCALE GENOMIC DNA]</scope>
    <source>
        <strain evidence="1 2">CGMCC 1.6133</strain>
    </source>
</reference>
<dbReference type="Proteomes" id="UP000198525">
    <property type="component" value="Unassembled WGS sequence"/>
</dbReference>
<accession>A0A1G8VI64</accession>
<evidence type="ECO:0000313" key="2">
    <source>
        <dbReference type="Proteomes" id="UP000198525"/>
    </source>
</evidence>
<name>A0A1G8VI64_9GAMM</name>
<evidence type="ECO:0000313" key="1">
    <source>
        <dbReference type="EMBL" id="SDJ65005.1"/>
    </source>
</evidence>
<gene>
    <name evidence="1" type="ORF">SAMN04487954_106200</name>
</gene>
<dbReference type="InterPro" id="IPR021363">
    <property type="entry name" value="DUF2835"/>
</dbReference>
<protein>
    <recommendedName>
        <fullName evidence="3">DUF2835 family protein</fullName>
    </recommendedName>
</protein>
<dbReference type="STRING" id="376427.SAMN04487954_106200"/>
<organism evidence="1 2">
    <name type="scientific">Billgrantia gudaonensis</name>
    <dbReference type="NCBI Taxonomy" id="376427"/>
    <lineage>
        <taxon>Bacteria</taxon>
        <taxon>Pseudomonadati</taxon>
        <taxon>Pseudomonadota</taxon>
        <taxon>Gammaproteobacteria</taxon>
        <taxon>Oceanospirillales</taxon>
        <taxon>Halomonadaceae</taxon>
        <taxon>Billgrantia</taxon>
    </lineage>
</organism>
<dbReference type="EMBL" id="FNES01000006">
    <property type="protein sequence ID" value="SDJ65005.1"/>
    <property type="molecule type" value="Genomic_DNA"/>
</dbReference>
<dbReference type="AlphaFoldDB" id="A0A1G8VI64"/>
<sequence length="76" mass="8486">MLSMPSIDVVIELSHEACLAHYEGRAGLVYTRSLDGRSVVFPAEALRRVVTRDGVHGVFRLHFSSDGRFADIQRLT</sequence>
<keyword evidence="2" id="KW-1185">Reference proteome</keyword>
<evidence type="ECO:0008006" key="3">
    <source>
        <dbReference type="Google" id="ProtNLM"/>
    </source>
</evidence>
<proteinExistence type="predicted"/>